<keyword evidence="6" id="KW-0902">Two-component regulatory system</keyword>
<protein>
    <recommendedName>
        <fullName evidence="2">histidine kinase</fullName>
        <ecNumber evidence="2">2.7.13.3</ecNumber>
    </recommendedName>
</protein>
<dbReference type="Gene3D" id="1.10.287.560">
    <property type="entry name" value="Histidine kinase CheA-like, homodimeric domain"/>
    <property type="match status" value="1"/>
</dbReference>
<keyword evidence="3 7" id="KW-0597">Phosphoprotein</keyword>
<dbReference type="InterPro" id="IPR051315">
    <property type="entry name" value="Bact_Chemotaxis_CheA"/>
</dbReference>
<comment type="caution">
    <text evidence="11">The sequence shown here is derived from an EMBL/GenBank/DDBJ whole genome shotgun (WGS) entry which is preliminary data.</text>
</comment>
<dbReference type="PRINTS" id="PR00344">
    <property type="entry name" value="BCTRLSENSOR"/>
</dbReference>
<dbReference type="InterPro" id="IPR004105">
    <property type="entry name" value="CheA-like_dim"/>
</dbReference>
<dbReference type="RefSeq" id="WP_264325364.1">
    <property type="nucleotide sequence ID" value="NZ_JADEXQ010000038.1"/>
</dbReference>
<dbReference type="InterPro" id="IPR002545">
    <property type="entry name" value="CheW-lke_dom"/>
</dbReference>
<dbReference type="SUPFAM" id="SSF50341">
    <property type="entry name" value="CheW-like"/>
    <property type="match status" value="1"/>
</dbReference>
<dbReference type="EC" id="2.7.13.3" evidence="2"/>
<dbReference type="Pfam" id="PF02518">
    <property type="entry name" value="HATPase_c"/>
    <property type="match status" value="1"/>
</dbReference>
<evidence type="ECO:0000259" key="9">
    <source>
        <dbReference type="PROSITE" id="PS50110"/>
    </source>
</evidence>
<proteinExistence type="predicted"/>
<sequence length="973" mass="107631">MTDNNTIKNHQSPDQSFQARFEAEVAAELAHLETVLRDGDLNRLIVALPAVLNSALALAQDSELPGLNAIVTLIQTALLNRPEQVVEVAHLSLSHLQQVQAVAEAGEDLQAVHPNEALLKIAETPDDLVELSQHLAELEAQSAMPLQVNPVQGTHTLPKFVTDSLVRELESVLDEDEAPEIDAQTPPVLPVNLMPVQEELSDSFVQQLQALIDEPSDLSHVIPAPQRTETLLDKAIAQSKQPVTSDQPVPSLADTTAANLETQEAGEPGQHRLQVRPLEVTSTLRKAIAKGGRSPFGEYSDPAQSIKSRLTDYYLATTVRVDLKRLTQLHNLVGELVTQENLAKLHNQQYQGIVDSVEKRFQQFDLITQELHYWLDKSQNTRAQIATAPSTSLPVNPAARLDSPTLRTAKTTNTDFDPLLLDHYNTLYVVAQSLMEELAQLQEAVQDIRLLTNESKYTQQKRQYTLKQVRDQLLRARMLPVADVLQRFPRMVRDLSLQHKKPVKVKLSGTQTLLDKAILEKLLDPLVHLVRNSFDHGIESQAGRIAQGKDLEGTIEIRAYARGNQTYIEVRDDGRGIDCDAIVRKIVERKLLTFEDAVQLSPQQLYDYIFMPGFSTTREVTELSGRGVGMDAVRTQVRQLKGSISIASEAGKGTVFKLRFPLTLTTAILVVFQIHNQLMALPVDTLVAVATASLDQIDLVDGQQVLLWQDKKVPLYPSEALLGSYPLAKKMPTYARYVPLSETHEMPVLILAGETEMLAIPVDRLLQEQELVVKPFGSIASAPPYFYGCTVLGDGSLVPVLDGQALITRSKTLNYENLLAPASATASLLENNDFSQLDNLEGLPIAASPATLQKTILVVDDSLTARHFLSMTLEKSGYQVMQAKDGREALDCLSLNPEIKAVFCDVEMPRMNGFEFLEQSRKSLGSTAPPVIMLTSRSSDKHVQTAQSLGAKSYLTKPYLEQELLQVLESCWS</sequence>
<dbReference type="InterPro" id="IPR036890">
    <property type="entry name" value="HATPase_C_sf"/>
</dbReference>
<dbReference type="InterPro" id="IPR003594">
    <property type="entry name" value="HATPase_dom"/>
</dbReference>
<dbReference type="InterPro" id="IPR036097">
    <property type="entry name" value="HisK_dim/P_sf"/>
</dbReference>
<dbReference type="GO" id="GO:0005737">
    <property type="term" value="C:cytoplasm"/>
    <property type="evidence" value="ECO:0007669"/>
    <property type="project" value="InterPro"/>
</dbReference>
<reference evidence="11" key="1">
    <citation type="submission" date="2020-10" db="EMBL/GenBank/DDBJ databases">
        <authorList>
            <person name="Castelo-Branco R."/>
            <person name="Eusebio N."/>
            <person name="Adriana R."/>
            <person name="Vieira A."/>
            <person name="Brugerolle De Fraissinette N."/>
            <person name="Rezende De Castro R."/>
            <person name="Schneider M.P."/>
            <person name="Vasconcelos V."/>
            <person name="Leao P.N."/>
        </authorList>
    </citation>
    <scope>NUCLEOTIDE SEQUENCE</scope>
    <source>
        <strain evidence="11">LEGE 11480</strain>
    </source>
</reference>
<dbReference type="InterPro" id="IPR011006">
    <property type="entry name" value="CheY-like_superfamily"/>
</dbReference>
<dbReference type="SUPFAM" id="SSF52172">
    <property type="entry name" value="CheY-like"/>
    <property type="match status" value="1"/>
</dbReference>
<keyword evidence="4" id="KW-0808">Transferase</keyword>
<dbReference type="Pfam" id="PF01584">
    <property type="entry name" value="CheW"/>
    <property type="match status" value="1"/>
</dbReference>
<keyword evidence="12" id="KW-1185">Reference proteome</keyword>
<organism evidence="11 12">
    <name type="scientific">Romeriopsis navalis LEGE 11480</name>
    <dbReference type="NCBI Taxonomy" id="2777977"/>
    <lineage>
        <taxon>Bacteria</taxon>
        <taxon>Bacillati</taxon>
        <taxon>Cyanobacteriota</taxon>
        <taxon>Cyanophyceae</taxon>
        <taxon>Leptolyngbyales</taxon>
        <taxon>Leptolyngbyaceae</taxon>
        <taxon>Romeriopsis</taxon>
        <taxon>Romeriopsis navalis</taxon>
    </lineage>
</organism>
<dbReference type="PROSITE" id="PS50851">
    <property type="entry name" value="CHEW"/>
    <property type="match status" value="1"/>
</dbReference>
<dbReference type="GO" id="GO:0006935">
    <property type="term" value="P:chemotaxis"/>
    <property type="evidence" value="ECO:0007669"/>
    <property type="project" value="InterPro"/>
</dbReference>
<dbReference type="InterPro" id="IPR004358">
    <property type="entry name" value="Sig_transdc_His_kin-like_C"/>
</dbReference>
<dbReference type="PANTHER" id="PTHR43395:SF1">
    <property type="entry name" value="CHEMOTAXIS PROTEIN CHEA"/>
    <property type="match status" value="1"/>
</dbReference>
<evidence type="ECO:0000313" key="11">
    <source>
        <dbReference type="EMBL" id="MBE9030536.1"/>
    </source>
</evidence>
<evidence type="ECO:0000256" key="4">
    <source>
        <dbReference type="ARBA" id="ARBA00022679"/>
    </source>
</evidence>
<evidence type="ECO:0000256" key="7">
    <source>
        <dbReference type="PROSITE-ProRule" id="PRU00169"/>
    </source>
</evidence>
<evidence type="ECO:0000259" key="10">
    <source>
        <dbReference type="PROSITE" id="PS50851"/>
    </source>
</evidence>
<dbReference type="Gene3D" id="3.30.565.10">
    <property type="entry name" value="Histidine kinase-like ATPase, C-terminal domain"/>
    <property type="match status" value="1"/>
</dbReference>
<dbReference type="Pfam" id="PF02895">
    <property type="entry name" value="H-kinase_dim"/>
    <property type="match status" value="1"/>
</dbReference>
<dbReference type="EMBL" id="JADEXQ010000038">
    <property type="protein sequence ID" value="MBE9030536.1"/>
    <property type="molecule type" value="Genomic_DNA"/>
</dbReference>
<dbReference type="InterPro" id="IPR036061">
    <property type="entry name" value="CheW-like_dom_sf"/>
</dbReference>
<dbReference type="FunFam" id="3.30.565.10:FF:000016">
    <property type="entry name" value="Chemotaxis protein CheA, putative"/>
    <property type="match status" value="1"/>
</dbReference>
<dbReference type="InterPro" id="IPR037006">
    <property type="entry name" value="CheA-like_homodim_sf"/>
</dbReference>
<evidence type="ECO:0000313" key="12">
    <source>
        <dbReference type="Proteomes" id="UP000625316"/>
    </source>
</evidence>
<keyword evidence="5 11" id="KW-0418">Kinase</keyword>
<feature type="modified residue" description="4-aspartylphosphate" evidence="7">
    <location>
        <position position="905"/>
    </location>
</feature>
<dbReference type="PANTHER" id="PTHR43395">
    <property type="entry name" value="SENSOR HISTIDINE KINASE CHEA"/>
    <property type="match status" value="1"/>
</dbReference>
<evidence type="ECO:0000256" key="2">
    <source>
        <dbReference type="ARBA" id="ARBA00012438"/>
    </source>
</evidence>
<dbReference type="SUPFAM" id="SSF47384">
    <property type="entry name" value="Homodimeric domain of signal transducing histidine kinase"/>
    <property type="match status" value="1"/>
</dbReference>
<name>A0A928VPK1_9CYAN</name>
<comment type="catalytic activity">
    <reaction evidence="1">
        <text>ATP + protein L-histidine = ADP + protein N-phospho-L-histidine.</text>
        <dbReference type="EC" id="2.7.13.3"/>
    </reaction>
</comment>
<dbReference type="Gene3D" id="2.30.30.40">
    <property type="entry name" value="SH3 Domains"/>
    <property type="match status" value="1"/>
</dbReference>
<dbReference type="CDD" id="cd16916">
    <property type="entry name" value="HATPase_CheA-like"/>
    <property type="match status" value="1"/>
</dbReference>
<dbReference type="InterPro" id="IPR001789">
    <property type="entry name" value="Sig_transdc_resp-reg_receiver"/>
</dbReference>
<dbReference type="PROSITE" id="PS50109">
    <property type="entry name" value="HIS_KIN"/>
    <property type="match status" value="1"/>
</dbReference>
<feature type="domain" description="Histidine kinase" evidence="8">
    <location>
        <begin position="429"/>
        <end position="664"/>
    </location>
</feature>
<dbReference type="Gene3D" id="3.40.50.2300">
    <property type="match status" value="1"/>
</dbReference>
<accession>A0A928VPK1</accession>
<dbReference type="Pfam" id="PF00072">
    <property type="entry name" value="Response_reg"/>
    <property type="match status" value="1"/>
</dbReference>
<dbReference type="SMART" id="SM01231">
    <property type="entry name" value="H-kinase_dim"/>
    <property type="match status" value="1"/>
</dbReference>
<dbReference type="AlphaFoldDB" id="A0A928VPK1"/>
<dbReference type="SMART" id="SM00260">
    <property type="entry name" value="CheW"/>
    <property type="match status" value="1"/>
</dbReference>
<evidence type="ECO:0000256" key="1">
    <source>
        <dbReference type="ARBA" id="ARBA00000085"/>
    </source>
</evidence>
<dbReference type="GO" id="GO:0000155">
    <property type="term" value="F:phosphorelay sensor kinase activity"/>
    <property type="evidence" value="ECO:0007669"/>
    <property type="project" value="InterPro"/>
</dbReference>
<dbReference type="InterPro" id="IPR005467">
    <property type="entry name" value="His_kinase_dom"/>
</dbReference>
<dbReference type="SUPFAM" id="SSF55874">
    <property type="entry name" value="ATPase domain of HSP90 chaperone/DNA topoisomerase II/histidine kinase"/>
    <property type="match status" value="1"/>
</dbReference>
<feature type="domain" description="Response regulatory" evidence="9">
    <location>
        <begin position="855"/>
        <end position="972"/>
    </location>
</feature>
<evidence type="ECO:0000259" key="8">
    <source>
        <dbReference type="PROSITE" id="PS50109"/>
    </source>
</evidence>
<dbReference type="SMART" id="SM00448">
    <property type="entry name" value="REC"/>
    <property type="match status" value="1"/>
</dbReference>
<feature type="domain" description="CheW-like" evidence="10">
    <location>
        <begin position="666"/>
        <end position="812"/>
    </location>
</feature>
<evidence type="ECO:0000256" key="5">
    <source>
        <dbReference type="ARBA" id="ARBA00022777"/>
    </source>
</evidence>
<evidence type="ECO:0000256" key="6">
    <source>
        <dbReference type="ARBA" id="ARBA00023012"/>
    </source>
</evidence>
<dbReference type="SMART" id="SM00387">
    <property type="entry name" value="HATPase_c"/>
    <property type="match status" value="1"/>
</dbReference>
<dbReference type="PROSITE" id="PS50110">
    <property type="entry name" value="RESPONSE_REGULATORY"/>
    <property type="match status" value="1"/>
</dbReference>
<gene>
    <name evidence="11" type="ORF">IQ266_12420</name>
</gene>
<dbReference type="Proteomes" id="UP000625316">
    <property type="component" value="Unassembled WGS sequence"/>
</dbReference>
<evidence type="ECO:0000256" key="3">
    <source>
        <dbReference type="ARBA" id="ARBA00022553"/>
    </source>
</evidence>